<name>E6QT15_9ZZZZ</name>
<organism evidence="1">
    <name type="scientific">mine drainage metagenome</name>
    <dbReference type="NCBI Taxonomy" id="410659"/>
    <lineage>
        <taxon>unclassified sequences</taxon>
        <taxon>metagenomes</taxon>
        <taxon>ecological metagenomes</taxon>
    </lineage>
</organism>
<dbReference type="AlphaFoldDB" id="E6QT15"/>
<accession>E6QT15</accession>
<comment type="caution">
    <text evidence="1">The sequence shown here is derived from an EMBL/GenBank/DDBJ whole genome shotgun (WGS) entry which is preliminary data.</text>
</comment>
<sequence length="65" mass="7324">MLDLHGIPTRCRMQGVLCFSADTGKYFPLLIFGRCSILSPLYRLRQLVFSEEQLQAGMQDRSSAG</sequence>
<evidence type="ECO:0000313" key="1">
    <source>
        <dbReference type="EMBL" id="CBI10387.1"/>
    </source>
</evidence>
<proteinExistence type="predicted"/>
<reference evidence="1" key="1">
    <citation type="submission" date="2009-10" db="EMBL/GenBank/DDBJ databases">
        <title>Diversity of trophic interactions inside an arsenic-rich microbial ecosystem.</title>
        <authorList>
            <person name="Bertin P.N."/>
            <person name="Heinrich-Salmeron A."/>
            <person name="Pelletier E."/>
            <person name="Goulhen-Chollet F."/>
            <person name="Arsene-Ploetze F."/>
            <person name="Gallien S."/>
            <person name="Calteau A."/>
            <person name="Vallenet D."/>
            <person name="Casiot C."/>
            <person name="Chane-Woon-Ming B."/>
            <person name="Giloteaux L."/>
            <person name="Barakat M."/>
            <person name="Bonnefoy V."/>
            <person name="Bruneel O."/>
            <person name="Chandler M."/>
            <person name="Cleiss J."/>
            <person name="Duran R."/>
            <person name="Elbaz-Poulichet F."/>
            <person name="Fonknechten N."/>
            <person name="Lauga B."/>
            <person name="Mornico D."/>
            <person name="Ortet P."/>
            <person name="Schaeffer C."/>
            <person name="Siguier P."/>
            <person name="Alexander Thil Smith A."/>
            <person name="Van Dorsselaer A."/>
            <person name="Weissenbach J."/>
            <person name="Medigue C."/>
            <person name="Le Paslier D."/>
        </authorList>
    </citation>
    <scope>NUCLEOTIDE SEQUENCE</scope>
</reference>
<protein>
    <submittedName>
        <fullName evidence="1">Uncharacterized protein</fullName>
    </submittedName>
</protein>
<gene>
    <name evidence="1" type="ORF">CARN7_1165</name>
</gene>
<dbReference type="EMBL" id="CABR01000083">
    <property type="protein sequence ID" value="CBI10387.1"/>
    <property type="molecule type" value="Genomic_DNA"/>
</dbReference>